<sequence length="146" mass="16166">MREVSAGGVVFRRREGQVEIQLIEDRFGKMTLAKGKMEPGETVEQTALREIEEETGVVGTIAAPLNIVAYQYENSQLGTINKEVHYFLVEAMEGSLQAQVEEIKGVAWYSPDEAWRLQSSSGYDNNDDVILLAYNRLGIKAGPASV</sequence>
<evidence type="ECO:0000313" key="5">
    <source>
        <dbReference type="Proteomes" id="UP000054526"/>
    </source>
</evidence>
<dbReference type="InterPro" id="IPR000086">
    <property type="entry name" value="NUDIX_hydrolase_dom"/>
</dbReference>
<dbReference type="EMBL" id="JXAL01000028">
    <property type="protein sequence ID" value="KIL34601.1"/>
    <property type="molecule type" value="Genomic_DNA"/>
</dbReference>
<gene>
    <name evidence="4" type="ORF">SD71_18290</name>
</gene>
<dbReference type="InterPro" id="IPR051325">
    <property type="entry name" value="Nudix_hydrolase_domain"/>
</dbReference>
<reference evidence="4 5" key="1">
    <citation type="submission" date="2014-12" db="EMBL/GenBank/DDBJ databases">
        <title>Draft genome sequence of Cohnella kolymensis strain B-2846.</title>
        <authorList>
            <person name="Karlyshev A.V."/>
            <person name="Kudryashova E.B."/>
        </authorList>
    </citation>
    <scope>NUCLEOTIDE SEQUENCE [LARGE SCALE GENOMIC DNA]</scope>
    <source>
        <strain evidence="4 5">VKM B-2846</strain>
    </source>
</reference>
<organism evidence="4 5">
    <name type="scientific">Cohnella kolymensis</name>
    <dbReference type="NCBI Taxonomy" id="1590652"/>
    <lineage>
        <taxon>Bacteria</taxon>
        <taxon>Bacillati</taxon>
        <taxon>Bacillota</taxon>
        <taxon>Bacilli</taxon>
        <taxon>Bacillales</taxon>
        <taxon>Paenibacillaceae</taxon>
        <taxon>Cohnella</taxon>
    </lineage>
</organism>
<name>A0ABR5A0M5_9BACL</name>
<dbReference type="SUPFAM" id="SSF55811">
    <property type="entry name" value="Nudix"/>
    <property type="match status" value="1"/>
</dbReference>
<dbReference type="PROSITE" id="PS51462">
    <property type="entry name" value="NUDIX"/>
    <property type="match status" value="1"/>
</dbReference>
<dbReference type="PROSITE" id="PS00893">
    <property type="entry name" value="NUDIX_BOX"/>
    <property type="match status" value="1"/>
</dbReference>
<dbReference type="CDD" id="cd03673">
    <property type="entry name" value="NUDIX_Ap6A_hydrolase"/>
    <property type="match status" value="1"/>
</dbReference>
<dbReference type="Proteomes" id="UP000054526">
    <property type="component" value="Unassembled WGS sequence"/>
</dbReference>
<protein>
    <submittedName>
        <fullName evidence="4">NTP pyrophosphohydrolase</fullName>
    </submittedName>
</protein>
<dbReference type="Pfam" id="PF00293">
    <property type="entry name" value="NUDIX"/>
    <property type="match status" value="1"/>
</dbReference>
<dbReference type="InterPro" id="IPR020084">
    <property type="entry name" value="NUDIX_hydrolase_CS"/>
</dbReference>
<evidence type="ECO:0000259" key="3">
    <source>
        <dbReference type="PROSITE" id="PS51462"/>
    </source>
</evidence>
<dbReference type="Gene3D" id="3.90.79.10">
    <property type="entry name" value="Nucleoside Triphosphate Pyrophosphohydrolase"/>
    <property type="match status" value="1"/>
</dbReference>
<keyword evidence="1 2" id="KW-0378">Hydrolase</keyword>
<keyword evidence="5" id="KW-1185">Reference proteome</keyword>
<dbReference type="RefSeq" id="WP_041066480.1">
    <property type="nucleotide sequence ID" value="NZ_JXAL01000028.1"/>
</dbReference>
<comment type="caution">
    <text evidence="4">The sequence shown here is derived from an EMBL/GenBank/DDBJ whole genome shotgun (WGS) entry which is preliminary data.</text>
</comment>
<comment type="similarity">
    <text evidence="2">Belongs to the Nudix hydrolase family.</text>
</comment>
<dbReference type="PANTHER" id="PTHR21340">
    <property type="entry name" value="DIADENOSINE 5,5-P1,P4-TETRAPHOSPHATE PYROPHOSPHOHYDROLASE MUTT"/>
    <property type="match status" value="1"/>
</dbReference>
<dbReference type="PRINTS" id="PR00502">
    <property type="entry name" value="NUDIXFAMILY"/>
</dbReference>
<dbReference type="InterPro" id="IPR020476">
    <property type="entry name" value="Nudix_hydrolase"/>
</dbReference>
<dbReference type="InterPro" id="IPR015797">
    <property type="entry name" value="NUDIX_hydrolase-like_dom_sf"/>
</dbReference>
<evidence type="ECO:0000313" key="4">
    <source>
        <dbReference type="EMBL" id="KIL34601.1"/>
    </source>
</evidence>
<proteinExistence type="inferred from homology"/>
<evidence type="ECO:0000256" key="1">
    <source>
        <dbReference type="ARBA" id="ARBA00022801"/>
    </source>
</evidence>
<accession>A0ABR5A0M5</accession>
<evidence type="ECO:0000256" key="2">
    <source>
        <dbReference type="RuleBase" id="RU003476"/>
    </source>
</evidence>
<dbReference type="PANTHER" id="PTHR21340:SF0">
    <property type="entry name" value="BIS(5'-NUCLEOSYL)-TETRAPHOSPHATASE [ASYMMETRICAL]"/>
    <property type="match status" value="1"/>
</dbReference>
<feature type="domain" description="Nudix hydrolase" evidence="3">
    <location>
        <begin position="1"/>
        <end position="131"/>
    </location>
</feature>